<dbReference type="EMBL" id="SACN01000002">
    <property type="protein sequence ID" value="RVT91087.1"/>
    <property type="molecule type" value="Genomic_DNA"/>
</dbReference>
<sequence>MRLLGWRRIIVRVGAVPLIWGALGGAAPLWTVADVDQRLLAVHNAERARLGIPPLVWNDKLAARAAQWADELTEMDGLEHADDADYDDGSSVEGENLWRGTKGYYTPEQMVGLWIDERKIFVNGPFPKNATNGRWRDVGHYTQLVWRSTTQLGCAIAASKEDEILVCRYVEGGNVIGEKPY</sequence>
<dbReference type="RefSeq" id="WP_127745100.1">
    <property type="nucleotide sequence ID" value="NZ_SACN01000002.1"/>
</dbReference>
<dbReference type="OrthoDB" id="9794228at2"/>
<feature type="transmembrane region" description="Helical" evidence="1">
    <location>
        <begin position="9"/>
        <end position="30"/>
    </location>
</feature>
<dbReference type="Pfam" id="PF00188">
    <property type="entry name" value="CAP"/>
    <property type="match status" value="1"/>
</dbReference>
<dbReference type="SMART" id="SM00198">
    <property type="entry name" value="SCP"/>
    <property type="match status" value="1"/>
</dbReference>
<dbReference type="InterPro" id="IPR001283">
    <property type="entry name" value="CRISP-related"/>
</dbReference>
<protein>
    <submittedName>
        <fullName evidence="3">SCP-like extracellular</fullName>
    </submittedName>
</protein>
<dbReference type="AlphaFoldDB" id="A0A437M076"/>
<comment type="caution">
    <text evidence="3">The sequence shown here is derived from an EMBL/GenBank/DDBJ whole genome shotgun (WGS) entry which is preliminary data.</text>
</comment>
<evidence type="ECO:0000259" key="2">
    <source>
        <dbReference type="SMART" id="SM00198"/>
    </source>
</evidence>
<dbReference type="PANTHER" id="PTHR10334">
    <property type="entry name" value="CYSTEINE-RICH SECRETORY PROTEIN-RELATED"/>
    <property type="match status" value="1"/>
</dbReference>
<dbReference type="PRINTS" id="PR00837">
    <property type="entry name" value="V5TPXLIKE"/>
</dbReference>
<evidence type="ECO:0000313" key="4">
    <source>
        <dbReference type="Proteomes" id="UP000282971"/>
    </source>
</evidence>
<evidence type="ECO:0000256" key="1">
    <source>
        <dbReference type="SAM" id="Phobius"/>
    </source>
</evidence>
<accession>A0A437M076</accession>
<dbReference type="InterPro" id="IPR014044">
    <property type="entry name" value="CAP_dom"/>
</dbReference>
<dbReference type="PROSITE" id="PS01009">
    <property type="entry name" value="CRISP_1"/>
    <property type="match status" value="1"/>
</dbReference>
<organism evidence="3 4">
    <name type="scientific">Sphingomonas crocodyli</name>
    <dbReference type="NCBI Taxonomy" id="1979270"/>
    <lineage>
        <taxon>Bacteria</taxon>
        <taxon>Pseudomonadati</taxon>
        <taxon>Pseudomonadota</taxon>
        <taxon>Alphaproteobacteria</taxon>
        <taxon>Sphingomonadales</taxon>
        <taxon>Sphingomonadaceae</taxon>
        <taxon>Sphingomonas</taxon>
    </lineage>
</organism>
<keyword evidence="1" id="KW-0472">Membrane</keyword>
<dbReference type="GO" id="GO:0005576">
    <property type="term" value="C:extracellular region"/>
    <property type="evidence" value="ECO:0007669"/>
    <property type="project" value="InterPro"/>
</dbReference>
<proteinExistence type="predicted"/>
<evidence type="ECO:0000313" key="3">
    <source>
        <dbReference type="EMBL" id="RVT91087.1"/>
    </source>
</evidence>
<dbReference type="PRINTS" id="PR00838">
    <property type="entry name" value="V5ALLERGEN"/>
</dbReference>
<gene>
    <name evidence="3" type="ORF">EOD43_16305</name>
</gene>
<dbReference type="InterPro" id="IPR035940">
    <property type="entry name" value="CAP_sf"/>
</dbReference>
<dbReference type="InterPro" id="IPR018244">
    <property type="entry name" value="Allrgn_V5/Tpx1_CS"/>
</dbReference>
<feature type="domain" description="SCP" evidence="2">
    <location>
        <begin position="34"/>
        <end position="177"/>
    </location>
</feature>
<keyword evidence="1" id="KW-1133">Transmembrane helix</keyword>
<keyword evidence="4" id="KW-1185">Reference proteome</keyword>
<dbReference type="Proteomes" id="UP000282971">
    <property type="component" value="Unassembled WGS sequence"/>
</dbReference>
<reference evidence="3 4" key="1">
    <citation type="submission" date="2019-01" db="EMBL/GenBank/DDBJ databases">
        <authorList>
            <person name="Chen W.-M."/>
        </authorList>
    </citation>
    <scope>NUCLEOTIDE SEQUENCE [LARGE SCALE GENOMIC DNA]</scope>
    <source>
        <strain evidence="3 4">CCP-7</strain>
    </source>
</reference>
<keyword evidence="1" id="KW-0812">Transmembrane</keyword>
<dbReference type="Gene3D" id="3.40.33.10">
    <property type="entry name" value="CAP"/>
    <property type="match status" value="1"/>
</dbReference>
<dbReference type="InterPro" id="IPR002413">
    <property type="entry name" value="V5_allergen-like"/>
</dbReference>
<name>A0A437M076_9SPHN</name>
<dbReference type="SUPFAM" id="SSF55797">
    <property type="entry name" value="PR-1-like"/>
    <property type="match status" value="1"/>
</dbReference>